<dbReference type="Proteomes" id="UP000015105">
    <property type="component" value="Chromosome 5D"/>
</dbReference>
<dbReference type="PANTHER" id="PTHR33645">
    <property type="entry name" value="AMINOPEPTIDASE (DUF3754)"/>
    <property type="match status" value="1"/>
</dbReference>
<protein>
    <submittedName>
        <fullName evidence="1">Uncharacterized protein</fullName>
    </submittedName>
</protein>
<name>A0A453K4F4_AEGTS</name>
<reference evidence="2" key="1">
    <citation type="journal article" date="2014" name="Science">
        <title>Ancient hybridizations among the ancestral genomes of bread wheat.</title>
        <authorList>
            <consortium name="International Wheat Genome Sequencing Consortium,"/>
            <person name="Marcussen T."/>
            <person name="Sandve S.R."/>
            <person name="Heier L."/>
            <person name="Spannagl M."/>
            <person name="Pfeifer M."/>
            <person name="Jakobsen K.S."/>
            <person name="Wulff B.B."/>
            <person name="Steuernagel B."/>
            <person name="Mayer K.F."/>
            <person name="Olsen O.A."/>
        </authorList>
    </citation>
    <scope>NUCLEOTIDE SEQUENCE [LARGE SCALE GENOMIC DNA]</scope>
    <source>
        <strain evidence="2">cv. AL8/78</strain>
    </source>
</reference>
<reference evidence="1" key="3">
    <citation type="journal article" date="2017" name="Nature">
        <title>Genome sequence of the progenitor of the wheat D genome Aegilops tauschii.</title>
        <authorList>
            <person name="Luo M.C."/>
            <person name="Gu Y.Q."/>
            <person name="Puiu D."/>
            <person name="Wang H."/>
            <person name="Twardziok S.O."/>
            <person name="Deal K.R."/>
            <person name="Huo N."/>
            <person name="Zhu T."/>
            <person name="Wang L."/>
            <person name="Wang Y."/>
            <person name="McGuire P.E."/>
            <person name="Liu S."/>
            <person name="Long H."/>
            <person name="Ramasamy R.K."/>
            <person name="Rodriguez J.C."/>
            <person name="Van S.L."/>
            <person name="Yuan L."/>
            <person name="Wang Z."/>
            <person name="Xia Z."/>
            <person name="Xiao L."/>
            <person name="Anderson O.D."/>
            <person name="Ouyang S."/>
            <person name="Liang Y."/>
            <person name="Zimin A.V."/>
            <person name="Pertea G."/>
            <person name="Qi P."/>
            <person name="Bennetzen J.L."/>
            <person name="Dai X."/>
            <person name="Dawson M.W."/>
            <person name="Muller H.G."/>
            <person name="Kugler K."/>
            <person name="Rivarola-Duarte L."/>
            <person name="Spannagl M."/>
            <person name="Mayer K.F.X."/>
            <person name="Lu F.H."/>
            <person name="Bevan M.W."/>
            <person name="Leroy P."/>
            <person name="Li P."/>
            <person name="You F.M."/>
            <person name="Sun Q."/>
            <person name="Liu Z."/>
            <person name="Lyons E."/>
            <person name="Wicker T."/>
            <person name="Salzberg S.L."/>
            <person name="Devos K.M."/>
            <person name="Dvorak J."/>
        </authorList>
    </citation>
    <scope>NUCLEOTIDE SEQUENCE [LARGE SCALE GENOMIC DNA]</scope>
    <source>
        <strain evidence="1">cv. AL8/78</strain>
    </source>
</reference>
<organism evidence="1 2">
    <name type="scientific">Aegilops tauschii subsp. strangulata</name>
    <name type="common">Goatgrass</name>
    <dbReference type="NCBI Taxonomy" id="200361"/>
    <lineage>
        <taxon>Eukaryota</taxon>
        <taxon>Viridiplantae</taxon>
        <taxon>Streptophyta</taxon>
        <taxon>Embryophyta</taxon>
        <taxon>Tracheophyta</taxon>
        <taxon>Spermatophyta</taxon>
        <taxon>Magnoliopsida</taxon>
        <taxon>Liliopsida</taxon>
        <taxon>Poales</taxon>
        <taxon>Poaceae</taxon>
        <taxon>BOP clade</taxon>
        <taxon>Pooideae</taxon>
        <taxon>Triticodae</taxon>
        <taxon>Triticeae</taxon>
        <taxon>Triticinae</taxon>
        <taxon>Aegilops</taxon>
    </lineage>
</organism>
<dbReference type="AlphaFoldDB" id="A0A453K4F4"/>
<reference evidence="1" key="4">
    <citation type="submission" date="2019-03" db="UniProtKB">
        <authorList>
            <consortium name="EnsemblPlants"/>
        </authorList>
    </citation>
    <scope>IDENTIFICATION</scope>
</reference>
<keyword evidence="2" id="KW-1185">Reference proteome</keyword>
<sequence length="49" mass="5685">MSKMTIQEPTFDRMIVVYRQAGMKAKPSRGIFVKHFKNIPMADMEIVLV</sequence>
<dbReference type="Gramene" id="AET5Gv20286600.25">
    <property type="protein sequence ID" value="AET5Gv20286600.25"/>
    <property type="gene ID" value="AET5Gv20286600"/>
</dbReference>
<evidence type="ECO:0000313" key="2">
    <source>
        <dbReference type="Proteomes" id="UP000015105"/>
    </source>
</evidence>
<evidence type="ECO:0000313" key="1">
    <source>
        <dbReference type="EnsemblPlants" id="AET5Gv20286600.25"/>
    </source>
</evidence>
<dbReference type="EnsemblPlants" id="AET5Gv20286600.25">
    <property type="protein sequence ID" value="AET5Gv20286600.25"/>
    <property type="gene ID" value="AET5Gv20286600"/>
</dbReference>
<dbReference type="PANTHER" id="PTHR33645:SF14">
    <property type="entry name" value="EXPRESSED PROTEIN"/>
    <property type="match status" value="1"/>
</dbReference>
<reference evidence="2" key="2">
    <citation type="journal article" date="2017" name="Nat. Plants">
        <title>The Aegilops tauschii genome reveals multiple impacts of transposons.</title>
        <authorList>
            <person name="Zhao G."/>
            <person name="Zou C."/>
            <person name="Li K."/>
            <person name="Wang K."/>
            <person name="Li T."/>
            <person name="Gao L."/>
            <person name="Zhang X."/>
            <person name="Wang H."/>
            <person name="Yang Z."/>
            <person name="Liu X."/>
            <person name="Jiang W."/>
            <person name="Mao L."/>
            <person name="Kong X."/>
            <person name="Jiao Y."/>
            <person name="Jia J."/>
        </authorList>
    </citation>
    <scope>NUCLEOTIDE SEQUENCE [LARGE SCALE GENOMIC DNA]</scope>
    <source>
        <strain evidence="2">cv. AL8/78</strain>
    </source>
</reference>
<reference evidence="1" key="5">
    <citation type="journal article" date="2021" name="G3 (Bethesda)">
        <title>Aegilops tauschii genome assembly Aet v5.0 features greater sequence contiguity and improved annotation.</title>
        <authorList>
            <person name="Wang L."/>
            <person name="Zhu T."/>
            <person name="Rodriguez J.C."/>
            <person name="Deal K.R."/>
            <person name="Dubcovsky J."/>
            <person name="McGuire P.E."/>
            <person name="Lux T."/>
            <person name="Spannagl M."/>
            <person name="Mayer K.F.X."/>
            <person name="Baldrich P."/>
            <person name="Meyers B.C."/>
            <person name="Huo N."/>
            <person name="Gu Y.Q."/>
            <person name="Zhou H."/>
            <person name="Devos K.M."/>
            <person name="Bennetzen J.L."/>
            <person name="Unver T."/>
            <person name="Budak H."/>
            <person name="Gulick P.J."/>
            <person name="Galiba G."/>
            <person name="Kalapos B."/>
            <person name="Nelson D.R."/>
            <person name="Li P."/>
            <person name="You F.M."/>
            <person name="Luo M.C."/>
            <person name="Dvorak J."/>
        </authorList>
    </citation>
    <scope>NUCLEOTIDE SEQUENCE [LARGE SCALE GENOMIC DNA]</scope>
    <source>
        <strain evidence="1">cv. AL8/78</strain>
    </source>
</reference>
<proteinExistence type="predicted"/>
<accession>A0A453K4F4</accession>